<keyword evidence="3" id="KW-1185">Reference proteome</keyword>
<evidence type="ECO:0000313" key="2">
    <source>
        <dbReference type="EMBL" id="WOK04806.1"/>
    </source>
</evidence>
<keyword evidence="1" id="KW-1133">Transmembrane helix</keyword>
<organism evidence="2 3">
    <name type="scientific">Imperialibacter roseus</name>
    <dbReference type="NCBI Taxonomy" id="1324217"/>
    <lineage>
        <taxon>Bacteria</taxon>
        <taxon>Pseudomonadati</taxon>
        <taxon>Bacteroidota</taxon>
        <taxon>Cytophagia</taxon>
        <taxon>Cytophagales</taxon>
        <taxon>Flammeovirgaceae</taxon>
        <taxon>Imperialibacter</taxon>
    </lineage>
</organism>
<keyword evidence="1" id="KW-0472">Membrane</keyword>
<evidence type="ECO:0000256" key="1">
    <source>
        <dbReference type="SAM" id="Phobius"/>
    </source>
</evidence>
<dbReference type="RefSeq" id="WP_317487606.1">
    <property type="nucleotide sequence ID" value="NZ_CP136051.1"/>
</dbReference>
<name>A0ABZ0IM15_9BACT</name>
<keyword evidence="1" id="KW-0812">Transmembrane</keyword>
<sequence length="261" mass="29601">MISKLRHKIFIGILLLAVLLAASGTIVLHQFLLLNRSVTALIEDNYKTIQACQNMLEALEREDSGILLLSLGNWEKGRYIIDAADSVFMASMAVAVGNVTELHEDERVAAVKAAYNEYKTKWQKPIVDTDKEGNLNWYVTDINPDFLQAKEAVYALMKLNQNSMYDEASVLKERSYRAIMPGIVAIVAVIVFAFLFNYFLRQSLMAPLYELIAATEKYGANMSSFSFSTKKTDDEFRELEQGIQKMISKVHKFYDQKAKVN</sequence>
<dbReference type="Gene3D" id="6.10.340.10">
    <property type="match status" value="1"/>
</dbReference>
<reference evidence="2 3" key="1">
    <citation type="journal article" date="2023" name="Microbiol. Resour. Announc.">
        <title>Complete Genome Sequence of Imperialibacter roseus strain P4T.</title>
        <authorList>
            <person name="Tizabi D.R."/>
            <person name="Bachvaroff T."/>
            <person name="Hill R.T."/>
        </authorList>
    </citation>
    <scope>NUCLEOTIDE SEQUENCE [LARGE SCALE GENOMIC DNA]</scope>
    <source>
        <strain evidence="2 3">P4T</strain>
    </source>
</reference>
<dbReference type="EMBL" id="CP136051">
    <property type="protein sequence ID" value="WOK04806.1"/>
    <property type="molecule type" value="Genomic_DNA"/>
</dbReference>
<evidence type="ECO:0000313" key="3">
    <source>
        <dbReference type="Proteomes" id="UP001302349"/>
    </source>
</evidence>
<protein>
    <recommendedName>
        <fullName evidence="4">HAMP domain-containing protein</fullName>
    </recommendedName>
</protein>
<dbReference type="Proteomes" id="UP001302349">
    <property type="component" value="Chromosome"/>
</dbReference>
<proteinExistence type="predicted"/>
<evidence type="ECO:0008006" key="4">
    <source>
        <dbReference type="Google" id="ProtNLM"/>
    </source>
</evidence>
<accession>A0ABZ0IM15</accession>
<feature type="transmembrane region" description="Helical" evidence="1">
    <location>
        <begin position="178"/>
        <end position="200"/>
    </location>
</feature>
<gene>
    <name evidence="2" type="ORF">RT717_17120</name>
</gene>